<dbReference type="eggNOG" id="ENOG502QUHE">
    <property type="taxonomic scope" value="Eukaryota"/>
</dbReference>
<dbReference type="EMBL" id="DS022300">
    <property type="protein sequence ID" value="OAJ36496.1"/>
    <property type="molecule type" value="Genomic_DNA"/>
</dbReference>
<evidence type="ECO:0008006" key="6">
    <source>
        <dbReference type="Google" id="ProtNLM"/>
    </source>
</evidence>
<evidence type="ECO:0000256" key="1">
    <source>
        <dbReference type="ARBA" id="ARBA00023054"/>
    </source>
</evidence>
<dbReference type="PANTHER" id="PTHR21549:SF0">
    <property type="entry name" value="COILED-COIL DOMAIN-CONTAINING PROTEIN 112"/>
    <property type="match status" value="1"/>
</dbReference>
<accession>A0A177W9N1</accession>
<evidence type="ECO:0000256" key="2">
    <source>
        <dbReference type="SAM" id="Coils"/>
    </source>
</evidence>
<feature type="coiled-coil region" evidence="2">
    <location>
        <begin position="199"/>
        <end position="258"/>
    </location>
</feature>
<proteinExistence type="predicted"/>
<reference evidence="4 5" key="2">
    <citation type="submission" date="2016-05" db="EMBL/GenBank/DDBJ databases">
        <title>Lineage-specific infection strategies underlie the spectrum of fungal disease in amphibians.</title>
        <authorList>
            <person name="Cuomo C.A."/>
            <person name="Farrer R.A."/>
            <person name="James T."/>
            <person name="Longcore J."/>
            <person name="Birren B."/>
        </authorList>
    </citation>
    <scope>NUCLEOTIDE SEQUENCE [LARGE SCALE GENOMIC DNA]</scope>
    <source>
        <strain evidence="4 5">JEL423</strain>
    </source>
</reference>
<dbReference type="AlphaFoldDB" id="A0A177W9N1"/>
<sequence>MLSCEYNLPDLYLETDLNIGESFDVDDCIYDNDSFESELQQDDAEVVTEETKDIDTTFDSNIQYIYQQPQSHSNKTTALQLQDSASVQQYPNNNKSLPARKVNSRDKKEFMETWIRQKSKIASIERELISIQSKANFHEAVQAYPTKYNQIQNISVENDIKSECKNMHDTISHIRHRVNALVDMKKNPKNDCAYGIIDIDTLKQTVESIESDIQSFKIQSRSSYGKLVNEERLVKQELKSMEERIQNWEMQLENIPAKVHGVFFEQVNPDSISNRRNGTHVSGLLPEVIRFQKFLAQWGGHYGGWDSQNHAAFLKYRLKFGDAGPKFLQHCVQYIPGVCEQDVQDHELWLSEYLRHAEAQKQAIANWKHQKQMSIDAVKATFEEKETQKNTVQSTPVENIQEKEWRKEQIKQWKTERENRQKQQDMLKETKQRQIQQKMNAKRQSEQLKAKRLLNEYKERRAKIKEQEAEWKQCMTQLTAKDCENLKSDSRQIQARFIQKNNEIIQNKLRLQKQKMDIAQERQRQIDQTKYHVFVEKDPNRLLKPTMAHTNRIAANTAPDLDQKILSKFTVNTIPRRSIPSWRAEV</sequence>
<evidence type="ECO:0000313" key="5">
    <source>
        <dbReference type="Proteomes" id="UP000077115"/>
    </source>
</evidence>
<feature type="region of interest" description="Disordered" evidence="3">
    <location>
        <begin position="413"/>
        <end position="434"/>
    </location>
</feature>
<dbReference type="VEuPathDB" id="FungiDB:BDEG_20661"/>
<dbReference type="InterPro" id="IPR039902">
    <property type="entry name" value="CCDC148/CCDC112"/>
</dbReference>
<evidence type="ECO:0000313" key="4">
    <source>
        <dbReference type="EMBL" id="OAJ36496.1"/>
    </source>
</evidence>
<evidence type="ECO:0000256" key="3">
    <source>
        <dbReference type="SAM" id="MobiDB-lite"/>
    </source>
</evidence>
<dbReference type="Proteomes" id="UP000077115">
    <property type="component" value="Unassembled WGS sequence"/>
</dbReference>
<feature type="compositionally biased region" description="Basic and acidic residues" evidence="3">
    <location>
        <begin position="413"/>
        <end position="432"/>
    </location>
</feature>
<dbReference type="STRING" id="403673.A0A177W9N1"/>
<dbReference type="OrthoDB" id="2152435at2759"/>
<keyword evidence="1 2" id="KW-0175">Coiled coil</keyword>
<organism evidence="4 5">
    <name type="scientific">Batrachochytrium dendrobatidis (strain JEL423)</name>
    <dbReference type="NCBI Taxonomy" id="403673"/>
    <lineage>
        <taxon>Eukaryota</taxon>
        <taxon>Fungi</taxon>
        <taxon>Fungi incertae sedis</taxon>
        <taxon>Chytridiomycota</taxon>
        <taxon>Chytridiomycota incertae sedis</taxon>
        <taxon>Chytridiomycetes</taxon>
        <taxon>Rhizophydiales</taxon>
        <taxon>Rhizophydiales incertae sedis</taxon>
        <taxon>Batrachochytrium</taxon>
    </lineage>
</organism>
<name>A0A177W9N1_BATDL</name>
<protein>
    <recommendedName>
        <fullName evidence="6">Coiled-coil domain-containing protein 112</fullName>
    </recommendedName>
</protein>
<reference evidence="4 5" key="1">
    <citation type="submission" date="2006-10" db="EMBL/GenBank/DDBJ databases">
        <title>The Genome Sequence of Batrachochytrium dendrobatidis JEL423.</title>
        <authorList>
            <consortium name="The Broad Institute Genome Sequencing Platform"/>
            <person name="Birren B."/>
            <person name="Lander E."/>
            <person name="Galagan J."/>
            <person name="Cuomo C."/>
            <person name="Devon K."/>
            <person name="Jaffe D."/>
            <person name="Butler J."/>
            <person name="Alvarez P."/>
            <person name="Gnerre S."/>
            <person name="Grabherr M."/>
            <person name="Kleber M."/>
            <person name="Mauceli E."/>
            <person name="Brockman W."/>
            <person name="Young S."/>
            <person name="LaButti K."/>
            <person name="Sykes S."/>
            <person name="DeCaprio D."/>
            <person name="Crawford M."/>
            <person name="Koehrsen M."/>
            <person name="Engels R."/>
            <person name="Montgomery P."/>
            <person name="Pearson M."/>
            <person name="Howarth C."/>
            <person name="Larson L."/>
            <person name="White J."/>
            <person name="O'Leary S."/>
            <person name="Kodira C."/>
            <person name="Zeng Q."/>
            <person name="Yandava C."/>
            <person name="Alvarado L."/>
            <person name="Longcore J."/>
            <person name="James T."/>
        </authorList>
    </citation>
    <scope>NUCLEOTIDE SEQUENCE [LARGE SCALE GENOMIC DNA]</scope>
    <source>
        <strain evidence="4 5">JEL423</strain>
    </source>
</reference>
<dbReference type="PANTHER" id="PTHR21549">
    <property type="entry name" value="MUTATED IN BLADDER CANCER 1"/>
    <property type="match status" value="1"/>
</dbReference>
<gene>
    <name evidence="4" type="ORF">BDEG_20661</name>
</gene>